<keyword evidence="2" id="KW-0328">Glycosyltransferase</keyword>
<dbReference type="Gene3D" id="3.90.550.10">
    <property type="entry name" value="Spore Coat Polysaccharide Biosynthesis Protein SpsA, Chain A"/>
    <property type="match status" value="1"/>
</dbReference>
<dbReference type="Proteomes" id="UP000314011">
    <property type="component" value="Unassembled WGS sequence"/>
</dbReference>
<evidence type="ECO:0000256" key="3">
    <source>
        <dbReference type="ARBA" id="ARBA00022679"/>
    </source>
</evidence>
<evidence type="ECO:0000256" key="5">
    <source>
        <dbReference type="ARBA" id="ARBA00022985"/>
    </source>
</evidence>
<evidence type="ECO:0000256" key="7">
    <source>
        <dbReference type="ARBA" id="ARBA00023136"/>
    </source>
</evidence>
<dbReference type="PANTHER" id="PTHR48090">
    <property type="entry name" value="UNDECAPRENYL-PHOSPHATE 4-DEOXY-4-FORMAMIDO-L-ARABINOSE TRANSFERASE-RELATED"/>
    <property type="match status" value="1"/>
</dbReference>
<dbReference type="GO" id="GO:0009103">
    <property type="term" value="P:lipopolysaccharide biosynthetic process"/>
    <property type="evidence" value="ECO:0007669"/>
    <property type="project" value="UniProtKB-KW"/>
</dbReference>
<keyword evidence="10" id="KW-1185">Reference proteome</keyword>
<dbReference type="Pfam" id="PF00535">
    <property type="entry name" value="Glycos_transf_2"/>
    <property type="match status" value="1"/>
</dbReference>
<dbReference type="FunFam" id="3.90.550.10:FF:000170">
    <property type="entry name" value="Dolichol-phosphate mannosyltransferase"/>
    <property type="match status" value="1"/>
</dbReference>
<reference evidence="9 10" key="1">
    <citation type="submission" date="2019-06" db="EMBL/GenBank/DDBJ databases">
        <title>Genome of new Rhodobacteraceae sp. SM1903.</title>
        <authorList>
            <person name="Ren X."/>
        </authorList>
    </citation>
    <scope>NUCLEOTIDE SEQUENCE [LARGE SCALE GENOMIC DNA]</scope>
    <source>
        <strain evidence="9 10">SM1903</strain>
    </source>
</reference>
<keyword evidence="3 9" id="KW-0808">Transferase</keyword>
<evidence type="ECO:0000256" key="1">
    <source>
        <dbReference type="ARBA" id="ARBA00022475"/>
    </source>
</evidence>
<dbReference type="CDD" id="cd04179">
    <property type="entry name" value="DPM_DPG-synthase_like"/>
    <property type="match status" value="1"/>
</dbReference>
<dbReference type="SUPFAM" id="SSF53448">
    <property type="entry name" value="Nucleotide-diphospho-sugar transferases"/>
    <property type="match status" value="1"/>
</dbReference>
<keyword evidence="7" id="KW-0472">Membrane</keyword>
<evidence type="ECO:0000256" key="6">
    <source>
        <dbReference type="ARBA" id="ARBA00022989"/>
    </source>
</evidence>
<dbReference type="AlphaFoldDB" id="A0A5C5G710"/>
<feature type="domain" description="Glycosyltransferase 2-like" evidence="8">
    <location>
        <begin position="5"/>
        <end position="167"/>
    </location>
</feature>
<organism evidence="9 10">
    <name type="scientific">Pelagovum pacificum</name>
    <dbReference type="NCBI Taxonomy" id="2588711"/>
    <lineage>
        <taxon>Bacteria</taxon>
        <taxon>Pseudomonadati</taxon>
        <taxon>Pseudomonadota</taxon>
        <taxon>Alphaproteobacteria</taxon>
        <taxon>Rhodobacterales</taxon>
        <taxon>Paracoccaceae</taxon>
        <taxon>Pelagovum</taxon>
    </lineage>
</organism>
<dbReference type="GO" id="GO:0005886">
    <property type="term" value="C:plasma membrane"/>
    <property type="evidence" value="ECO:0007669"/>
    <property type="project" value="TreeGrafter"/>
</dbReference>
<dbReference type="OrthoDB" id="5291101at2"/>
<keyword evidence="6" id="KW-1133">Transmembrane helix</keyword>
<evidence type="ECO:0000256" key="4">
    <source>
        <dbReference type="ARBA" id="ARBA00022692"/>
    </source>
</evidence>
<accession>A0A5C5G710</accession>
<keyword evidence="1" id="KW-1003">Cell membrane</keyword>
<gene>
    <name evidence="9" type="ORF">FHY64_19605</name>
</gene>
<evidence type="ECO:0000256" key="2">
    <source>
        <dbReference type="ARBA" id="ARBA00022676"/>
    </source>
</evidence>
<dbReference type="InterPro" id="IPR050256">
    <property type="entry name" value="Glycosyltransferase_2"/>
</dbReference>
<dbReference type="GO" id="GO:0099621">
    <property type="term" value="F:undecaprenyl-phosphate 4-deoxy-4-formamido-L-arabinose transferase activity"/>
    <property type="evidence" value="ECO:0007669"/>
    <property type="project" value="TreeGrafter"/>
</dbReference>
<name>A0A5C5G710_9RHOB</name>
<dbReference type="InterPro" id="IPR001173">
    <property type="entry name" value="Glyco_trans_2-like"/>
</dbReference>
<dbReference type="EMBL" id="VFFF01000005">
    <property type="protein sequence ID" value="TNY30533.1"/>
    <property type="molecule type" value="Genomic_DNA"/>
</dbReference>
<dbReference type="InterPro" id="IPR029044">
    <property type="entry name" value="Nucleotide-diphossugar_trans"/>
</dbReference>
<keyword evidence="4" id="KW-0812">Transmembrane</keyword>
<keyword evidence="5" id="KW-0448">Lipopolysaccharide biosynthesis</keyword>
<evidence type="ECO:0000313" key="10">
    <source>
        <dbReference type="Proteomes" id="UP000314011"/>
    </source>
</evidence>
<dbReference type="PANTHER" id="PTHR48090:SF3">
    <property type="entry name" value="UNDECAPRENYL-PHOSPHATE 4-DEOXY-4-FORMAMIDO-L-ARABINOSE TRANSFERASE"/>
    <property type="match status" value="1"/>
</dbReference>
<evidence type="ECO:0000259" key="8">
    <source>
        <dbReference type="Pfam" id="PF00535"/>
    </source>
</evidence>
<comment type="caution">
    <text evidence="9">The sequence shown here is derived from an EMBL/GenBank/DDBJ whole genome shotgun (WGS) entry which is preliminary data.</text>
</comment>
<sequence>MRPVSVVVPVCNEAENIGALVAEILDETASLPLLEVIVVDDGSTDGTAEIVAEAAQQDTRIRLVRHPRNGGQSAAIHTGVLVAHGEIICTLDGDGQNPPEGLPSLVAPFLVAETGRLGLVAGQRMGRQDSFSKRAASRFANWLRSRVLHDHTRDTGCGLKAFRRDAFLMLPAFNHMHRFLPALFSRDGWDVAHVDVGHRPRGGGSSKYNNLQRGLVGAVDLVAVAWLIRRRKRVVSPADHLTGVPSDG</sequence>
<dbReference type="RefSeq" id="WP_140197586.1">
    <property type="nucleotide sequence ID" value="NZ_CP065916.1"/>
</dbReference>
<evidence type="ECO:0000313" key="9">
    <source>
        <dbReference type="EMBL" id="TNY30533.1"/>
    </source>
</evidence>
<proteinExistence type="predicted"/>
<protein>
    <submittedName>
        <fullName evidence="9">Glycosyltransferase family 2 protein</fullName>
    </submittedName>
</protein>